<accession>A0A8A4XBT0</accession>
<comment type="subcellular location">
    <subcellularLocation>
        <location evidence="1">Host nucleus</location>
    </subcellularLocation>
</comment>
<evidence type="ECO:0000256" key="4">
    <source>
        <dbReference type="ARBA" id="ARBA00022695"/>
    </source>
</evidence>
<keyword evidence="10" id="KW-0378">Hydrolase</keyword>
<keyword evidence="7" id="KW-0479">Metal-binding</keyword>
<evidence type="ECO:0000256" key="1">
    <source>
        <dbReference type="ARBA" id="ARBA00004147"/>
    </source>
</evidence>
<dbReference type="GO" id="GO:0046872">
    <property type="term" value="F:metal ion binding"/>
    <property type="evidence" value="ECO:0007669"/>
    <property type="project" value="UniProtKB-KW"/>
</dbReference>
<keyword evidence="12" id="KW-0238">DNA-binding</keyword>
<dbReference type="EMBL" id="MW182905">
    <property type="protein sequence ID" value="QTE03597.1"/>
    <property type="molecule type" value="Genomic_DNA"/>
</dbReference>
<dbReference type="SUPFAM" id="SSF55464">
    <property type="entry name" value="Origin of replication-binding domain, RBD-like"/>
    <property type="match status" value="1"/>
</dbReference>
<evidence type="ECO:0000259" key="13">
    <source>
        <dbReference type="PROSITE" id="PS52020"/>
    </source>
</evidence>
<keyword evidence="8" id="KW-0547">Nucleotide-binding</keyword>
<keyword evidence="5" id="KW-0235">DNA replication</keyword>
<evidence type="ECO:0000256" key="6">
    <source>
        <dbReference type="ARBA" id="ARBA00022722"/>
    </source>
</evidence>
<keyword evidence="2" id="KW-1048">Host nucleus</keyword>
<dbReference type="GO" id="GO:0006260">
    <property type="term" value="P:DNA replication"/>
    <property type="evidence" value="ECO:0007669"/>
    <property type="project" value="UniProtKB-KW"/>
</dbReference>
<keyword evidence="3" id="KW-0808">Transferase</keyword>
<evidence type="ECO:0000256" key="5">
    <source>
        <dbReference type="ARBA" id="ARBA00022705"/>
    </source>
</evidence>
<dbReference type="GO" id="GO:0016779">
    <property type="term" value="F:nucleotidyltransferase activity"/>
    <property type="evidence" value="ECO:0007669"/>
    <property type="project" value="UniProtKB-KW"/>
</dbReference>
<feature type="domain" description="CRESS-DNA virus Rep endonuclease" evidence="13">
    <location>
        <begin position="8"/>
        <end position="107"/>
    </location>
</feature>
<evidence type="ECO:0000256" key="10">
    <source>
        <dbReference type="ARBA" id="ARBA00022801"/>
    </source>
</evidence>
<evidence type="ECO:0000256" key="12">
    <source>
        <dbReference type="ARBA" id="ARBA00023125"/>
    </source>
</evidence>
<keyword evidence="6" id="KW-0540">Nuclease</keyword>
<evidence type="ECO:0000256" key="8">
    <source>
        <dbReference type="ARBA" id="ARBA00022741"/>
    </source>
</evidence>
<keyword evidence="9" id="KW-0255">Endonuclease</keyword>
<dbReference type="GO" id="GO:0016787">
    <property type="term" value="F:hydrolase activity"/>
    <property type="evidence" value="ECO:0007669"/>
    <property type="project" value="UniProtKB-KW"/>
</dbReference>
<keyword evidence="11" id="KW-0190">Covalent protein-DNA linkage</keyword>
<evidence type="ECO:0000256" key="9">
    <source>
        <dbReference type="ARBA" id="ARBA00022759"/>
    </source>
</evidence>
<evidence type="ECO:0000256" key="2">
    <source>
        <dbReference type="ARBA" id="ARBA00022562"/>
    </source>
</evidence>
<name>A0A8A4XBT0_9VIRU</name>
<keyword evidence="4" id="KW-0548">Nucleotidyltransferase</keyword>
<evidence type="ECO:0000256" key="11">
    <source>
        <dbReference type="ARBA" id="ARBA00023124"/>
    </source>
</evidence>
<organism evidence="14">
    <name type="scientific">Emberiza elegans Genomoviridae sp</name>
    <dbReference type="NCBI Taxonomy" id="2814948"/>
    <lineage>
        <taxon>Viruses</taxon>
        <taxon>Monodnaviria</taxon>
        <taxon>Shotokuvirae</taxon>
        <taxon>Cressdnaviricota</taxon>
        <taxon>Repensiviricetes</taxon>
        <taxon>Geplafuvirales</taxon>
        <taxon>Genomoviridae</taxon>
    </lineage>
</organism>
<dbReference type="PROSITE" id="PS52020">
    <property type="entry name" value="CRESS_DNA_REP"/>
    <property type="match status" value="1"/>
</dbReference>
<evidence type="ECO:0000256" key="3">
    <source>
        <dbReference type="ARBA" id="ARBA00022679"/>
    </source>
</evidence>
<dbReference type="Gene3D" id="3.40.1310.20">
    <property type="match status" value="1"/>
</dbReference>
<dbReference type="GO" id="GO:0003677">
    <property type="term" value="F:DNA binding"/>
    <property type="evidence" value="ECO:0007669"/>
    <property type="project" value="UniProtKB-KW"/>
</dbReference>
<evidence type="ECO:0000313" key="14">
    <source>
        <dbReference type="EMBL" id="QTE03597.1"/>
    </source>
</evidence>
<sequence>MPSRAFFLKGCKYALITYSQCGSLDPWAVVNMFSTHRAECIIGRELHADGGVHLHCFIDFGRQFSSRKADVFDVGGCHPNIVKSYGTPEKGYDYAIKDGDVVAGGLERPLSGQSGSGSSTARIVWTTITMAEDAEEFWRLCHELAPEHVCRSFNSLAKYAEWRYRPVDEPYATPDGVWIDASTIDGINEWIAQASLGSGPLGLRVRYFRRHAGRNGICARIQELAGSTNEFSGQDVIQGPQAYHMGETLHLVM</sequence>
<dbReference type="GO" id="GO:0042025">
    <property type="term" value="C:host cell nucleus"/>
    <property type="evidence" value="ECO:0007669"/>
    <property type="project" value="UniProtKB-SubCell"/>
</dbReference>
<reference evidence="14" key="1">
    <citation type="submission" date="2020-10" db="EMBL/GenBank/DDBJ databases">
        <title>CRESS DNA virus dark matter in the feces of wild birds.</title>
        <authorList>
            <person name="Yang S."/>
            <person name="Zhang W."/>
        </authorList>
    </citation>
    <scope>NUCLEOTIDE SEQUENCE</scope>
    <source>
        <strain evidence="14">Ytb23gen35</strain>
    </source>
</reference>
<protein>
    <submittedName>
        <fullName evidence="14">Replication-associated protein</fullName>
    </submittedName>
</protein>
<proteinExistence type="predicted"/>
<dbReference type="GO" id="GO:0004519">
    <property type="term" value="F:endonuclease activity"/>
    <property type="evidence" value="ECO:0007669"/>
    <property type="project" value="UniProtKB-KW"/>
</dbReference>
<dbReference type="Pfam" id="PF00799">
    <property type="entry name" value="Gemini_AL1"/>
    <property type="match status" value="1"/>
</dbReference>
<evidence type="ECO:0000256" key="7">
    <source>
        <dbReference type="ARBA" id="ARBA00022723"/>
    </source>
</evidence>
<dbReference type="InterPro" id="IPR049912">
    <property type="entry name" value="CRESS_DNA_REP"/>
</dbReference>
<dbReference type="GO" id="GO:0000166">
    <property type="term" value="F:nucleotide binding"/>
    <property type="evidence" value="ECO:0007669"/>
    <property type="project" value="UniProtKB-KW"/>
</dbReference>